<keyword evidence="14" id="KW-1185">Reference proteome</keyword>
<evidence type="ECO:0000256" key="1">
    <source>
        <dbReference type="ARBA" id="ARBA00000851"/>
    </source>
</evidence>
<evidence type="ECO:0000256" key="10">
    <source>
        <dbReference type="ARBA" id="ARBA00023125"/>
    </source>
</evidence>
<keyword evidence="9" id="KW-0067">ATP-binding</keyword>
<evidence type="ECO:0000313" key="14">
    <source>
        <dbReference type="Proteomes" id="UP000321532"/>
    </source>
</evidence>
<evidence type="ECO:0000256" key="8">
    <source>
        <dbReference type="ARBA" id="ARBA00022801"/>
    </source>
</evidence>
<evidence type="ECO:0000256" key="4">
    <source>
        <dbReference type="ARBA" id="ARBA00022722"/>
    </source>
</evidence>
<comment type="caution">
    <text evidence="13">The sequence shown here is derived from an EMBL/GenBank/DDBJ whole genome shotgun (WGS) entry which is preliminary data.</text>
</comment>
<dbReference type="Gene3D" id="3.90.1570.50">
    <property type="match status" value="1"/>
</dbReference>
<evidence type="ECO:0000256" key="3">
    <source>
        <dbReference type="ARBA" id="ARBA00012654"/>
    </source>
</evidence>
<evidence type="ECO:0000259" key="11">
    <source>
        <dbReference type="Pfam" id="PF04313"/>
    </source>
</evidence>
<dbReference type="AlphaFoldDB" id="A0A512B3Y9"/>
<keyword evidence="8" id="KW-0378">Hydrolase</keyword>
<name>A0A512B3Y9_9BACT</name>
<dbReference type="Pfam" id="PF18766">
    <property type="entry name" value="SWI2_SNF2"/>
    <property type="match status" value="1"/>
</dbReference>
<keyword evidence="10" id="KW-0238">DNA-binding</keyword>
<keyword evidence="4" id="KW-0540">Nuclease</keyword>
<dbReference type="SUPFAM" id="SSF52540">
    <property type="entry name" value="P-loop containing nucleoside triphosphate hydrolases"/>
    <property type="match status" value="1"/>
</dbReference>
<keyword evidence="7" id="KW-0255">Endonuclease</keyword>
<dbReference type="PANTHER" id="PTHR30195:SF15">
    <property type="entry name" value="TYPE I RESTRICTION ENZYME HINDI ENDONUCLEASE SUBUNIT"/>
    <property type="match status" value="1"/>
</dbReference>
<dbReference type="RefSeq" id="WP_262713476.1">
    <property type="nucleotide sequence ID" value="NZ_BJYS01000042.1"/>
</dbReference>
<evidence type="ECO:0000256" key="9">
    <source>
        <dbReference type="ARBA" id="ARBA00022840"/>
    </source>
</evidence>
<comment type="similarity">
    <text evidence="2">Belongs to the HsdR family.</text>
</comment>
<reference evidence="13 14" key="1">
    <citation type="submission" date="2019-07" db="EMBL/GenBank/DDBJ databases">
        <title>Whole genome shotgun sequence of Adhaeribacter aerolatus NBRC 106133.</title>
        <authorList>
            <person name="Hosoyama A."/>
            <person name="Uohara A."/>
            <person name="Ohji S."/>
            <person name="Ichikawa N."/>
        </authorList>
    </citation>
    <scope>NUCLEOTIDE SEQUENCE [LARGE SCALE GENOMIC DNA]</scope>
    <source>
        <strain evidence="13 14">NBRC 106133</strain>
    </source>
</reference>
<dbReference type="EC" id="3.1.21.3" evidence="3"/>
<dbReference type="InterPro" id="IPR007409">
    <property type="entry name" value="Restrct_endonuc_type1_HsdR_N"/>
</dbReference>
<evidence type="ECO:0000256" key="7">
    <source>
        <dbReference type="ARBA" id="ARBA00022759"/>
    </source>
</evidence>
<dbReference type="CDD" id="cd22332">
    <property type="entry name" value="HsdR_N"/>
    <property type="match status" value="1"/>
</dbReference>
<keyword evidence="5" id="KW-0547">Nucleotide-binding</keyword>
<dbReference type="GO" id="GO:0009035">
    <property type="term" value="F:type I site-specific deoxyribonuclease activity"/>
    <property type="evidence" value="ECO:0007669"/>
    <property type="project" value="UniProtKB-EC"/>
</dbReference>
<evidence type="ECO:0000313" key="13">
    <source>
        <dbReference type="EMBL" id="GEO06679.1"/>
    </source>
</evidence>
<evidence type="ECO:0000256" key="2">
    <source>
        <dbReference type="ARBA" id="ARBA00008598"/>
    </source>
</evidence>
<dbReference type="EMBL" id="BJYS01000042">
    <property type="protein sequence ID" value="GEO06679.1"/>
    <property type="molecule type" value="Genomic_DNA"/>
</dbReference>
<feature type="domain" description="SWI2/SNF2 ATPase" evidence="12">
    <location>
        <begin position="194"/>
        <end position="268"/>
    </location>
</feature>
<feature type="domain" description="Restriction endonuclease type I HsdR N-terminal" evidence="11">
    <location>
        <begin position="8"/>
        <end position="129"/>
    </location>
</feature>
<gene>
    <name evidence="13" type="ORF">AAE02nite_43430</name>
</gene>
<evidence type="ECO:0000256" key="6">
    <source>
        <dbReference type="ARBA" id="ARBA00022747"/>
    </source>
</evidence>
<dbReference type="InterPro" id="IPR051268">
    <property type="entry name" value="Type-I_R_enzyme_R_subunit"/>
</dbReference>
<dbReference type="Proteomes" id="UP000321532">
    <property type="component" value="Unassembled WGS sequence"/>
</dbReference>
<proteinExistence type="inferred from homology"/>
<evidence type="ECO:0000259" key="12">
    <source>
        <dbReference type="Pfam" id="PF18766"/>
    </source>
</evidence>
<dbReference type="GO" id="GO:0009307">
    <property type="term" value="P:DNA restriction-modification system"/>
    <property type="evidence" value="ECO:0007669"/>
    <property type="project" value="UniProtKB-KW"/>
</dbReference>
<comment type="catalytic activity">
    <reaction evidence="1">
        <text>Endonucleolytic cleavage of DNA to give random double-stranded fragments with terminal 5'-phosphates, ATP is simultaneously hydrolyzed.</text>
        <dbReference type="EC" id="3.1.21.3"/>
    </reaction>
</comment>
<dbReference type="GO" id="GO:0003677">
    <property type="term" value="F:DNA binding"/>
    <property type="evidence" value="ECO:0007669"/>
    <property type="project" value="UniProtKB-KW"/>
</dbReference>
<protein>
    <recommendedName>
        <fullName evidence="3">type I site-specific deoxyribonuclease</fullName>
        <ecNumber evidence="3">3.1.21.3</ecNumber>
    </recommendedName>
</protein>
<dbReference type="GO" id="GO:0005524">
    <property type="term" value="F:ATP binding"/>
    <property type="evidence" value="ECO:0007669"/>
    <property type="project" value="UniProtKB-KW"/>
</dbReference>
<dbReference type="InterPro" id="IPR040980">
    <property type="entry name" value="SWI2_SNF2"/>
</dbReference>
<sequence>MFNPGTDIYSQNHAFHLKLSKGLSKTWKNEQGQPQFEHFYALNYEDVAQNSFLVVNQFTVQGKNTRRPDLIIFINGLPLVLFEFKNPFDQDTTVDAAFNQVQHYIQDILRVFETNALTIISDGFTTLHGMFSSGLEWFAAWKSTDGREVVTDDFALETLIKGLLVPERLLAYIRFYIFHELDKGQLQKKGAKYHQFFGIQYALAETKKSIRPLGDGRIGVIWHTTRSGKSITMAIYAGILRQLPELKNPTIVVQVDRFDLNKQLYEEF</sequence>
<organism evidence="13 14">
    <name type="scientific">Adhaeribacter aerolatus</name>
    <dbReference type="NCBI Taxonomy" id="670289"/>
    <lineage>
        <taxon>Bacteria</taxon>
        <taxon>Pseudomonadati</taxon>
        <taxon>Bacteroidota</taxon>
        <taxon>Cytophagia</taxon>
        <taxon>Cytophagales</taxon>
        <taxon>Hymenobacteraceae</taxon>
        <taxon>Adhaeribacter</taxon>
    </lineage>
</organism>
<accession>A0A512B3Y9</accession>
<dbReference type="Pfam" id="PF04313">
    <property type="entry name" value="HSDR_N"/>
    <property type="match status" value="1"/>
</dbReference>
<evidence type="ECO:0000256" key="5">
    <source>
        <dbReference type="ARBA" id="ARBA00022741"/>
    </source>
</evidence>
<dbReference type="Gene3D" id="3.40.50.300">
    <property type="entry name" value="P-loop containing nucleotide triphosphate hydrolases"/>
    <property type="match status" value="1"/>
</dbReference>
<dbReference type="PANTHER" id="PTHR30195">
    <property type="entry name" value="TYPE I SITE-SPECIFIC DEOXYRIBONUCLEASE PROTEIN SUBUNIT M AND R"/>
    <property type="match status" value="1"/>
</dbReference>
<dbReference type="InterPro" id="IPR027417">
    <property type="entry name" value="P-loop_NTPase"/>
</dbReference>
<keyword evidence="6" id="KW-0680">Restriction system</keyword>